<evidence type="ECO:0008006" key="2">
    <source>
        <dbReference type="Google" id="ProtNLM"/>
    </source>
</evidence>
<protein>
    <recommendedName>
        <fullName evidence="2">Lipoprotein</fullName>
    </recommendedName>
</protein>
<comment type="caution">
    <text evidence="1">The sequence shown here is derived from an EMBL/GenBank/DDBJ whole genome shotgun (WGS) entry which is preliminary data.</text>
</comment>
<organism evidence="1">
    <name type="scientific">termite gut metagenome</name>
    <dbReference type="NCBI Taxonomy" id="433724"/>
    <lineage>
        <taxon>unclassified sequences</taxon>
        <taxon>metagenomes</taxon>
        <taxon>organismal metagenomes</taxon>
    </lineage>
</organism>
<proteinExistence type="predicted"/>
<dbReference type="EMBL" id="SNRY01000749">
    <property type="protein sequence ID" value="KAA6336910.1"/>
    <property type="molecule type" value="Genomic_DNA"/>
</dbReference>
<dbReference type="AlphaFoldDB" id="A0A5J4RUV6"/>
<name>A0A5J4RUV6_9ZZZZ</name>
<gene>
    <name evidence="1" type="ORF">EZS27_014968</name>
</gene>
<sequence>MKSIKLLTLFVLGVIILSSCSKTNPYNTTHPDHGKIGFTTNWDEIKPPTNYTLCVTNNSNTSSTIPTTEHVFPLLINPGTHSILICTKSEKMNIDLQTSIAGIEVVHGEIDGNIPPFFTYTNTLNIKGDFVTQLTASMQRQSRTLTIVLYIDDVWGVTFVDKIATLTGIASQVNFETNETMKPTVRVHPDFKLDVDGSKNGGISEFKASVELLGIIPEERQILSFTMLYEKGGLQDIEIKIDLTESLKSFNVNKNIPMELKCDILNINGNISEWEIGEGGSIEVIWGN</sequence>
<accession>A0A5J4RUV6</accession>
<dbReference type="PROSITE" id="PS51257">
    <property type="entry name" value="PROKAR_LIPOPROTEIN"/>
    <property type="match status" value="1"/>
</dbReference>
<evidence type="ECO:0000313" key="1">
    <source>
        <dbReference type="EMBL" id="KAA6336910.1"/>
    </source>
</evidence>
<reference evidence="1" key="1">
    <citation type="submission" date="2019-03" db="EMBL/GenBank/DDBJ databases">
        <title>Single cell metagenomics reveals metabolic interactions within the superorganism composed of flagellate Streblomastix strix and complex community of Bacteroidetes bacteria on its surface.</title>
        <authorList>
            <person name="Treitli S.C."/>
            <person name="Kolisko M."/>
            <person name="Husnik F."/>
            <person name="Keeling P."/>
            <person name="Hampl V."/>
        </authorList>
    </citation>
    <scope>NUCLEOTIDE SEQUENCE</scope>
    <source>
        <strain evidence="1">STM</strain>
    </source>
</reference>